<comment type="caution">
    <text evidence="1">The sequence shown here is derived from an EMBL/GenBank/DDBJ whole genome shotgun (WGS) entry which is preliminary data.</text>
</comment>
<evidence type="ECO:0000313" key="2">
    <source>
        <dbReference type="Proteomes" id="UP001239215"/>
    </source>
</evidence>
<evidence type="ECO:0000313" key="1">
    <source>
        <dbReference type="EMBL" id="MDQ1105361.1"/>
    </source>
</evidence>
<name>A0AAJ1TZS3_9ACTN</name>
<accession>A0AAJ1TZS3</accession>
<organism evidence="1 2">
    <name type="scientific">Nocardioides zeae</name>
    <dbReference type="NCBI Taxonomy" id="1457234"/>
    <lineage>
        <taxon>Bacteria</taxon>
        <taxon>Bacillati</taxon>
        <taxon>Actinomycetota</taxon>
        <taxon>Actinomycetes</taxon>
        <taxon>Propionibacteriales</taxon>
        <taxon>Nocardioidaceae</taxon>
        <taxon>Nocardioides</taxon>
    </lineage>
</organism>
<sequence length="93" mass="9932">MGDDGEVDTPTPVADLVARLPRGSSTVRYGGDRWAVTVTEHAGGRSLKVWAEQLGGTAFVSANVYLAAAGEAFRPCEMPAERVLAFLRGWEPL</sequence>
<evidence type="ECO:0008006" key="3">
    <source>
        <dbReference type="Google" id="ProtNLM"/>
    </source>
</evidence>
<dbReference type="AlphaFoldDB" id="A0AAJ1TZS3"/>
<proteinExistence type="predicted"/>
<dbReference type="Proteomes" id="UP001239215">
    <property type="component" value="Unassembled WGS sequence"/>
</dbReference>
<dbReference type="EMBL" id="JAUTAN010000001">
    <property type="protein sequence ID" value="MDQ1105361.1"/>
    <property type="molecule type" value="Genomic_DNA"/>
</dbReference>
<reference evidence="1" key="1">
    <citation type="submission" date="2023-07" db="EMBL/GenBank/DDBJ databases">
        <title>Functional and genomic diversity of the sorghum phyllosphere microbiome.</title>
        <authorList>
            <person name="Shade A."/>
        </authorList>
    </citation>
    <scope>NUCLEOTIDE SEQUENCE</scope>
    <source>
        <strain evidence="1">SORGH_AS_1067</strain>
    </source>
</reference>
<protein>
    <recommendedName>
        <fullName evidence="3">Peptide methionine sulfoxide reductase</fullName>
    </recommendedName>
</protein>
<gene>
    <name evidence="1" type="ORF">QE405_002645</name>
</gene>